<dbReference type="InterPro" id="IPR036259">
    <property type="entry name" value="MFS_trans_sf"/>
</dbReference>
<dbReference type="InterPro" id="IPR005829">
    <property type="entry name" value="Sugar_transporter_CS"/>
</dbReference>
<feature type="domain" description="Major facilitator superfamily (MFS) profile" evidence="10">
    <location>
        <begin position="1"/>
        <end position="384"/>
    </location>
</feature>
<dbReference type="PANTHER" id="PTHR23502">
    <property type="entry name" value="MAJOR FACILITATOR SUPERFAMILY"/>
    <property type="match status" value="1"/>
</dbReference>
<evidence type="ECO:0000256" key="5">
    <source>
        <dbReference type="ARBA" id="ARBA00022475"/>
    </source>
</evidence>
<keyword evidence="4" id="KW-0813">Transport</keyword>
<comment type="similarity">
    <text evidence="3">Belongs to the major facilitator superfamily. TCR/Tet family.</text>
</comment>
<feature type="transmembrane region" description="Helical" evidence="9">
    <location>
        <begin position="95"/>
        <end position="112"/>
    </location>
</feature>
<dbReference type="PANTHER" id="PTHR23502:SF132">
    <property type="entry name" value="POLYAMINE TRANSPORTER 2-RELATED"/>
    <property type="match status" value="1"/>
</dbReference>
<dbReference type="InterPro" id="IPR001958">
    <property type="entry name" value="Tet-R_TetA/multi-R_MdtG-like"/>
</dbReference>
<evidence type="ECO:0000256" key="4">
    <source>
        <dbReference type="ARBA" id="ARBA00022448"/>
    </source>
</evidence>
<dbReference type="RefSeq" id="WP_153361376.1">
    <property type="nucleotide sequence ID" value="NZ_ML762506.1"/>
</dbReference>
<protein>
    <submittedName>
        <fullName evidence="11">DHA1 family bicyclomycin/chloramphenicol resistance-like MFS transporter</fullName>
    </submittedName>
</protein>
<dbReference type="InterPro" id="IPR004812">
    <property type="entry name" value="Efflux_drug-R_Bcr/CmlA"/>
</dbReference>
<evidence type="ECO:0000256" key="7">
    <source>
        <dbReference type="ARBA" id="ARBA00022989"/>
    </source>
</evidence>
<dbReference type="GO" id="GO:0042910">
    <property type="term" value="F:xenobiotic transmembrane transporter activity"/>
    <property type="evidence" value="ECO:0007669"/>
    <property type="project" value="InterPro"/>
</dbReference>
<keyword evidence="6 9" id="KW-0812">Transmembrane</keyword>
<feature type="transmembrane region" description="Helical" evidence="9">
    <location>
        <begin position="358"/>
        <end position="379"/>
    </location>
</feature>
<feature type="transmembrane region" description="Helical" evidence="9">
    <location>
        <begin position="37"/>
        <end position="55"/>
    </location>
</feature>
<accession>A0A562IT99</accession>
<sequence length="397" mass="40237">MVLLGALSALGPLSMDLYLPALPTLEREFDAGQSATQLTLTAVALGLALGQLVVGPLSDRLGRRVPVLVGVGAYALASLLCALSPDVWVLSGIRLLQGVAGAAGIVLARAVVRDRLEGAEAARAFAVLASIMGAAPVLAPVAGAQLLRFTDWRGVFVALTGIGVVLFLATLWRMPETLPPERRVAGGFRTTARNARRLLARRAFVGAVLAQGLGFGTLFTYISSSSFVLQSGQGLSAQQFGLVFAVNGIGIVLAGQVSRLLVRRLGSRTLLVTGLSVEVVGSAVLLVGAMAGAGLPLVLPMLFLVVSANGLVLPNATALAMADAARMAGTASALVGTAQFALPGLGAPLAGFGTPGTLLPMAAVMVGFAATGWLAAVVLTRERAPAGRDPGEVPAAA</sequence>
<evidence type="ECO:0000256" key="1">
    <source>
        <dbReference type="ARBA" id="ARBA00004651"/>
    </source>
</evidence>
<keyword evidence="5" id="KW-1003">Cell membrane</keyword>
<dbReference type="PROSITE" id="PS50850">
    <property type="entry name" value="MFS"/>
    <property type="match status" value="1"/>
</dbReference>
<feature type="transmembrane region" description="Helical" evidence="9">
    <location>
        <begin position="203"/>
        <end position="222"/>
    </location>
</feature>
<feature type="transmembrane region" description="Helical" evidence="9">
    <location>
        <begin position="152"/>
        <end position="172"/>
    </location>
</feature>
<dbReference type="OrthoDB" id="9814303at2"/>
<dbReference type="NCBIfam" id="TIGR00710">
    <property type="entry name" value="efflux_Bcr_CflA"/>
    <property type="match status" value="1"/>
</dbReference>
<evidence type="ECO:0000256" key="9">
    <source>
        <dbReference type="SAM" id="Phobius"/>
    </source>
</evidence>
<dbReference type="GO" id="GO:0005886">
    <property type="term" value="C:plasma membrane"/>
    <property type="evidence" value="ECO:0007669"/>
    <property type="project" value="UniProtKB-SubCell"/>
</dbReference>
<dbReference type="SUPFAM" id="SSF103473">
    <property type="entry name" value="MFS general substrate transporter"/>
    <property type="match status" value="1"/>
</dbReference>
<evidence type="ECO:0000313" key="12">
    <source>
        <dbReference type="Proteomes" id="UP000321490"/>
    </source>
</evidence>
<dbReference type="InterPro" id="IPR011701">
    <property type="entry name" value="MFS"/>
</dbReference>
<dbReference type="CDD" id="cd17320">
    <property type="entry name" value="MFS_MdfA_MDR_like"/>
    <property type="match status" value="1"/>
</dbReference>
<feature type="transmembrane region" description="Helical" evidence="9">
    <location>
        <begin position="124"/>
        <end position="146"/>
    </location>
</feature>
<keyword evidence="8 9" id="KW-0472">Membrane</keyword>
<proteinExistence type="inferred from homology"/>
<organism evidence="11 12">
    <name type="scientific">Modestobacter roseus</name>
    <dbReference type="NCBI Taxonomy" id="1181884"/>
    <lineage>
        <taxon>Bacteria</taxon>
        <taxon>Bacillati</taxon>
        <taxon>Actinomycetota</taxon>
        <taxon>Actinomycetes</taxon>
        <taxon>Geodermatophilales</taxon>
        <taxon>Geodermatophilaceae</taxon>
        <taxon>Modestobacter</taxon>
    </lineage>
</organism>
<dbReference type="PRINTS" id="PR01035">
    <property type="entry name" value="TCRTETA"/>
</dbReference>
<dbReference type="Gene3D" id="1.20.1720.10">
    <property type="entry name" value="Multidrug resistance protein D"/>
    <property type="match status" value="1"/>
</dbReference>
<dbReference type="FunFam" id="1.20.1720.10:FF:000005">
    <property type="entry name" value="Bcr/CflA family efflux transporter"/>
    <property type="match status" value="1"/>
</dbReference>
<dbReference type="InterPro" id="IPR020846">
    <property type="entry name" value="MFS_dom"/>
</dbReference>
<gene>
    <name evidence="11" type="ORF">JD78_02589</name>
</gene>
<dbReference type="AlphaFoldDB" id="A0A562IT99"/>
<reference evidence="11 12" key="1">
    <citation type="submission" date="2019-07" db="EMBL/GenBank/DDBJ databases">
        <title>R&amp;d 2014.</title>
        <authorList>
            <person name="Klenk H.-P."/>
        </authorList>
    </citation>
    <scope>NUCLEOTIDE SEQUENCE [LARGE SCALE GENOMIC DNA]</scope>
    <source>
        <strain evidence="11 12">DSM 45764</strain>
    </source>
</reference>
<evidence type="ECO:0000313" key="11">
    <source>
        <dbReference type="EMBL" id="TWH74056.1"/>
    </source>
</evidence>
<dbReference type="Pfam" id="PF07690">
    <property type="entry name" value="MFS_1"/>
    <property type="match status" value="1"/>
</dbReference>
<dbReference type="PROSITE" id="PS00216">
    <property type="entry name" value="SUGAR_TRANSPORT_1"/>
    <property type="match status" value="1"/>
</dbReference>
<feature type="transmembrane region" description="Helical" evidence="9">
    <location>
        <begin position="67"/>
        <end position="89"/>
    </location>
</feature>
<feature type="transmembrane region" description="Helical" evidence="9">
    <location>
        <begin position="297"/>
        <end position="321"/>
    </location>
</feature>
<comment type="subcellular location">
    <subcellularLocation>
        <location evidence="1">Cell membrane</location>
        <topology evidence="1">Multi-pass membrane protein</topology>
    </subcellularLocation>
</comment>
<dbReference type="GO" id="GO:1990961">
    <property type="term" value="P:xenobiotic detoxification by transmembrane export across the plasma membrane"/>
    <property type="evidence" value="ECO:0007669"/>
    <property type="project" value="InterPro"/>
</dbReference>
<feature type="transmembrane region" description="Helical" evidence="9">
    <location>
        <begin position="242"/>
        <end position="262"/>
    </location>
</feature>
<comment type="caution">
    <text evidence="11">The sequence shown here is derived from an EMBL/GenBank/DDBJ whole genome shotgun (WGS) entry which is preliminary data.</text>
</comment>
<feature type="transmembrane region" description="Helical" evidence="9">
    <location>
        <begin position="269"/>
        <end position="291"/>
    </location>
</feature>
<evidence type="ECO:0000259" key="10">
    <source>
        <dbReference type="PROSITE" id="PS50850"/>
    </source>
</evidence>
<feature type="transmembrane region" description="Helical" evidence="9">
    <location>
        <begin position="333"/>
        <end position="352"/>
    </location>
</feature>
<evidence type="ECO:0000256" key="6">
    <source>
        <dbReference type="ARBA" id="ARBA00022692"/>
    </source>
</evidence>
<comment type="similarity">
    <text evidence="2">Belongs to the major facilitator superfamily. Bcr/CmlA family.</text>
</comment>
<evidence type="ECO:0000256" key="8">
    <source>
        <dbReference type="ARBA" id="ARBA00023136"/>
    </source>
</evidence>
<dbReference type="EMBL" id="VLKF01000001">
    <property type="protein sequence ID" value="TWH74056.1"/>
    <property type="molecule type" value="Genomic_DNA"/>
</dbReference>
<evidence type="ECO:0000256" key="3">
    <source>
        <dbReference type="ARBA" id="ARBA00007520"/>
    </source>
</evidence>
<dbReference type="Proteomes" id="UP000321490">
    <property type="component" value="Unassembled WGS sequence"/>
</dbReference>
<name>A0A562IT99_9ACTN</name>
<keyword evidence="12" id="KW-1185">Reference proteome</keyword>
<evidence type="ECO:0000256" key="2">
    <source>
        <dbReference type="ARBA" id="ARBA00006236"/>
    </source>
</evidence>
<keyword evidence="7 9" id="KW-1133">Transmembrane helix</keyword>